<name>A0A1B9IBT0_9TREE</name>
<keyword evidence="2" id="KW-1133">Transmembrane helix</keyword>
<accession>A0A1B9IBT0</accession>
<dbReference type="Pfam" id="PF21678">
    <property type="entry name" value="Csf1_N"/>
    <property type="match status" value="1"/>
</dbReference>
<dbReference type="OrthoDB" id="10051416at2759"/>
<feature type="region of interest" description="Disordered" evidence="1">
    <location>
        <begin position="1130"/>
        <end position="1198"/>
    </location>
</feature>
<evidence type="ECO:0000256" key="1">
    <source>
        <dbReference type="SAM" id="MobiDB-lite"/>
    </source>
</evidence>
<dbReference type="EMBL" id="KI894007">
    <property type="protein sequence ID" value="OCF52847.1"/>
    <property type="molecule type" value="Genomic_DNA"/>
</dbReference>
<evidence type="ECO:0000256" key="2">
    <source>
        <dbReference type="SAM" id="Phobius"/>
    </source>
</evidence>
<feature type="compositionally biased region" description="Basic and acidic residues" evidence="1">
    <location>
        <begin position="146"/>
        <end position="157"/>
    </location>
</feature>
<feature type="transmembrane region" description="Helical" evidence="2">
    <location>
        <begin position="6"/>
        <end position="29"/>
    </location>
</feature>
<keyword evidence="2" id="KW-0812">Transmembrane</keyword>
<feature type="compositionally biased region" description="Polar residues" evidence="1">
    <location>
        <begin position="1175"/>
        <end position="1193"/>
    </location>
</feature>
<feature type="compositionally biased region" description="Low complexity" evidence="1">
    <location>
        <begin position="1130"/>
        <end position="1147"/>
    </location>
</feature>
<feature type="compositionally biased region" description="Basic and acidic residues" evidence="1">
    <location>
        <begin position="197"/>
        <end position="211"/>
    </location>
</feature>
<evidence type="ECO:0000259" key="3">
    <source>
        <dbReference type="Pfam" id="PF21678"/>
    </source>
</evidence>
<dbReference type="InterPro" id="IPR029636">
    <property type="entry name" value="Csf1"/>
</dbReference>
<organism evidence="4">
    <name type="scientific">Kwoniella pini CBS 10737</name>
    <dbReference type="NCBI Taxonomy" id="1296096"/>
    <lineage>
        <taxon>Eukaryota</taxon>
        <taxon>Fungi</taxon>
        <taxon>Dikarya</taxon>
        <taxon>Basidiomycota</taxon>
        <taxon>Agaricomycotina</taxon>
        <taxon>Tremellomycetes</taxon>
        <taxon>Tremellales</taxon>
        <taxon>Cryptococcaceae</taxon>
        <taxon>Kwoniella</taxon>
    </lineage>
</organism>
<dbReference type="PANTHER" id="PTHR32085">
    <property type="entry name" value="PROTEIN CSF1"/>
    <property type="match status" value="1"/>
</dbReference>
<feature type="domain" description="Csf1 N-terminal" evidence="3">
    <location>
        <begin position="26"/>
        <end position="803"/>
    </location>
</feature>
<feature type="region of interest" description="Disordered" evidence="1">
    <location>
        <begin position="2484"/>
        <end position="2505"/>
    </location>
</feature>
<keyword evidence="2" id="KW-0472">Membrane</keyword>
<reference evidence="4" key="2">
    <citation type="submission" date="2016-07" db="EMBL/GenBank/DDBJ databases">
        <title>Evolution of pathogenesis and genome organization in the Tremellales.</title>
        <authorList>
            <person name="Cuomo C."/>
            <person name="Litvintseva A."/>
            <person name="Heitman J."/>
            <person name="Chen Y."/>
            <person name="Sun S."/>
            <person name="Springer D."/>
            <person name="Dromer F."/>
            <person name="Young S."/>
            <person name="Zeng Q."/>
            <person name="Chapman S."/>
            <person name="Gujja S."/>
            <person name="Saif S."/>
            <person name="Birren B."/>
        </authorList>
    </citation>
    <scope>NUCLEOTIDE SEQUENCE</scope>
    <source>
        <strain evidence="4">CBS 10737</strain>
    </source>
</reference>
<sequence>MAVPDHVNLLLLIELAAVVIGASAFLFYWNRLLGSIVAFFIRLYTWRSYNAYLVIGSLQIAPLAGRISFRDVEYHSSNVSVRALHGHITWRYWKFRIRHETDSESSNKKRNKLPCRITVFAEGVEGFVYNRTPAYDAIVERMKKHEREEAADAKDSSRTSNDSTVEPDSTLRSRFKKVVKTSSRGSATTKEPTSENGHADHQHPPDPDHHNVNLVKPAVKPVPEGVNWFREALPIDLRIVTGSVVLGSDATPMVLIGNFKRAEGTVEVTDSRSSLDLYKTSINLTFHDASVIMRTNVDYSGPLLAHGKKVYDELLKRQPDLTAKPPSTLSIFSGFHLLSKQFKFLHDPKFSTPPVAGLPTDRIWKGLARYREPENGEPRAPKREEREYAKVTTLLETHQLDLTYYADTPGLVPHRSEAPYIDDLDEVGNVDLPPEYGIDIVIHKGNVKYGPWADKQRFAIQRAFAPSLFFDSENRPRLRPGDTRMHTTFVLHLLLEDETIMRIPTREPSKDWQYDNVSTDVERRYGWLDVVVGPNSSISYTQDQVATKQGYDSMVILQLDSIGISSSVNLDTFINAKTCKLSMTMPTPLEWNAQRDWGMDITLDTASISLLRDHVTLISDLAKDWSSGATVGDYHHFVPNHYNFRVSLINYDLHLYINDYNIVDAPWSRDANAFMDVYGPRLDAYVAVTSTQYRPEMSTVPFSVSLSDARVELCVPKWDTHRAFGPEVLEIGKIGKLTAKGSYLYYAIPKPDLQETLDLHLEGKHVVFKALGWVLRRLFCVKDNYFGSFTQFRTMQEYLEKFDHDPNSVGDPVEEKYRPGRSNPFAVFVTMNVEESLILMSDEIYNCKKGLVIPVPQLQMNLKSVDHFMELSLDATPTYVIASSDLDKSYARGSCPSISETDTVFVEGIEVKANRLFGPQPYATTYLCLWEVAIPKVTAFLGPELVSVLQAAGRSVGYTFSDHENSPSEIYVPKTPPDVTFLKVSLDEAAIILTSGDNAISLELPRGFSLDTSSLGTRSCSSIMGASLPLAAMNLLERGPRRSWQTVGTAKAGATIDIYKASEGWKEMVAQQQEFLRREDRETSRIWYMYQDSEPSFDQHVNGLYLPLPMIERPHDCRTAEDDESIISTSTSDLHQNESSSASSSASEGDLTESQQVRLPNKRSRSYATARETPDSSSVGDESDTLSSATSMEGSVISEKTPAYGDMASALDSRLQAFHLAHHRHLTSLFQESTLTAHPDDSTIPFPNSMRSNDNGDVIRISGKPIDLDLRPTCIGVLTRVLEGLSTGEKGFEKRLDALLVEQVSSVEGESKTTAPQVFDIRTPLINLRLSLGLSDNTTLSAKMAGLDCHLSHHAPRNKQQILDVKARMTSIAILATASSVPNSDISLRDALNLPDLTSNENPVLKLNIDGLEVAAHQSQGLRVHTKLAHTEFDTVTSAAETLFKLLTPWQEALAHLNLHKPLSNLDAHVLYTILQKAMQNGYDTYLPAFAYERAYGLHVQDFRNIRTQTGWCILERFRDWYRRIPANQDLNLAIPLEQMANFVVQNLCRVEETVHGAENIIREQHFIQSVFGQYVTEAAHTRPREKAMDLFLYSDQLKISHHGPALSSKAVLSSSVFLNKSSIGGSQVVGKAEERPLSQVQLVFAVQEIKTDISDSIIGLVQAALVHLPKNEPAPAAKTRKPMSEDHSTVIISDVQLGAIDLNARGGGLRFHLGTRHLHLTGLSKKSTRNSQASAHVSSKETLNAHCESVMISLLQLEDDPETLADRTIVCLQLEGLSTLIDQINKTGKDQRPEFKLAFGLETLDFDSLPQLKALYSFVQAWKRNELPLYTSAVDDMRSVLAAKFLSSSVSTLEEPSFTSRLATADVSIAAAHLQIRAAKSLWLRWDFGKVYISHSDNNSSTRFAVHADPQVVGAYASVRKQKIKTTDSSTLRLPSIIAVGDLKTIGGSNYVTANVELGFFTGVLKPVILDRLLSLHQQLAADVTEFVNDWRRDMTSAISKRHAKGVSIASTESANSSSHKSKELLFNVQVGVAGLRLGLRADDVATTLLFEALAVKGTATNHLTDDHALHWRAKVDHFGLSLGHLGSQALSNDTEPIRNNRTAYMVLDAEVQEIPATAQMTSKLNVNLCRVHTVMHPEALSELADLLKSWMSDLHALRDHRSAEVAEVKVHTTKVLKRLESAEKVEHSEVSWFANRLVFVEVSGIGIAIPLVEGAAIGATVQSDNPALLYSIRMISFQNRRNETARFKVQNMALQFINKFDQSSPEHFTGDFHESVNRMSLPSIDMEAQMSSQPDLWQLSAHCSATDFKLSLSPDVADGIFKLVDLFHHGKERISKLEAQYKSEMANNPYETVSAKYDDPASPVVTRPSQRILVRMSYTFNSGIVELHRGLSEIDKRTLNADLKKTRQWHDTVVLPTVSLWMDYTGPKTVTPGLDTDEGNDASLIFNAAVHESRNLLRPSILPFFVQLINRMQNRAKDKLATMNSSSQAQLDTVQASRSETPAQTISRTTMEKIKMKFSLRIDKSRLRLSCAPDSNAYVDLKWESGGFLASTTIGGNDVTTVAGTISGVTAYLRHEFAEEGRSCIEAGAKDMAFSIAHRPYNGKGQQKGLSIVVDTQLSGQFRLEQFSAWLTFAAVWIDTAPPLDLPPKSAIVDAASTPAPALAPIPIPHQQKLAIVALVRFRSIDFDANVGVTNAKLELTPIVLRTLSNGEFTEVDLDVGVTQLRAKGEISGELRSEHLNFHTSRQSSRSAHQDVPTVLSMAIDAGDLTGSLKLQELSVITFHLEPAVVRLADDWTAFNEDPTAQVNLSFTVQTGVFRSVARLLAIPALLNKVYSITNTFDSQERVASQRSNTYKSMKLRKSTEPSPMAAAIIHTARKAGQSLNPTTNIRTSQTMRFDLGGIELGIFNAPMSIETRGDFYRFMVGKCESDLKRRLTKEGLPKRDLSVMVSFVSWDTSDGRGAARDSAESAGVKDMIESASKHGRREIAWLPLVNMTMKSIEEPRPPIIVYDFDLVWGEGDGDIQILPYFFEQAYKTFDAFNKGLEQEQITKAKRRGEDMPIRRNTSTVNFDIRASAPTNVYSEITNGQTKGRINGLKNDAQLEDLSAEAENKDEDANEELRFRNRLEGQRPLPVPRLRLLGEGTRQAMDMLPRINEFSDQLPVMIHKGITSPLEDGMDL</sequence>
<evidence type="ECO:0000313" key="4">
    <source>
        <dbReference type="EMBL" id="OCF52847.1"/>
    </source>
</evidence>
<dbReference type="PANTHER" id="PTHR32085:SF3">
    <property type="entry name" value="PROTEIN CSF1"/>
    <property type="match status" value="1"/>
</dbReference>
<dbReference type="InterPro" id="IPR048636">
    <property type="entry name" value="Csf1_N"/>
</dbReference>
<feature type="region of interest" description="Disordered" evidence="1">
    <location>
        <begin position="146"/>
        <end position="214"/>
    </location>
</feature>
<dbReference type="STRING" id="1296096.A0A1B9IBT0"/>
<dbReference type="GO" id="GO:0006113">
    <property type="term" value="P:fermentation"/>
    <property type="evidence" value="ECO:0007669"/>
    <property type="project" value="InterPro"/>
</dbReference>
<feature type="compositionally biased region" description="Polar residues" evidence="1">
    <location>
        <begin position="180"/>
        <end position="196"/>
    </location>
</feature>
<gene>
    <name evidence="4" type="ORF">I206_00145</name>
</gene>
<feature type="compositionally biased region" description="Polar residues" evidence="1">
    <location>
        <begin position="158"/>
        <end position="172"/>
    </location>
</feature>
<dbReference type="GO" id="GO:0016020">
    <property type="term" value="C:membrane"/>
    <property type="evidence" value="ECO:0007669"/>
    <property type="project" value="InterPro"/>
</dbReference>
<protein>
    <recommendedName>
        <fullName evidence="3">Csf1 N-terminal domain-containing protein</fullName>
    </recommendedName>
</protein>
<reference evidence="4" key="1">
    <citation type="submission" date="2013-07" db="EMBL/GenBank/DDBJ databases">
        <title>The Genome Sequence of Cryptococcus pinus CBS10737.</title>
        <authorList>
            <consortium name="The Broad Institute Genome Sequencing Platform"/>
            <person name="Cuomo C."/>
            <person name="Litvintseva A."/>
            <person name="Chen Y."/>
            <person name="Heitman J."/>
            <person name="Sun S."/>
            <person name="Springer D."/>
            <person name="Dromer F."/>
            <person name="Young S.K."/>
            <person name="Zeng Q."/>
            <person name="Gargeya S."/>
            <person name="Fitzgerald M."/>
            <person name="Abouelleil A."/>
            <person name="Alvarado L."/>
            <person name="Berlin A.M."/>
            <person name="Chapman S.B."/>
            <person name="Dewar J."/>
            <person name="Goldberg J."/>
            <person name="Griggs A."/>
            <person name="Gujja S."/>
            <person name="Hansen M."/>
            <person name="Howarth C."/>
            <person name="Imamovic A."/>
            <person name="Larimer J."/>
            <person name="McCowan C."/>
            <person name="Murphy C."/>
            <person name="Pearson M."/>
            <person name="Priest M."/>
            <person name="Roberts A."/>
            <person name="Saif S."/>
            <person name="Shea T."/>
            <person name="Sykes S."/>
            <person name="Wortman J."/>
            <person name="Nusbaum C."/>
            <person name="Birren B."/>
        </authorList>
    </citation>
    <scope>NUCLEOTIDE SEQUENCE [LARGE SCALE GENOMIC DNA]</scope>
    <source>
        <strain evidence="4">CBS 10737</strain>
    </source>
</reference>
<proteinExistence type="predicted"/>